<proteinExistence type="predicted"/>
<dbReference type="AlphaFoldDB" id="A0A8S9YT01"/>
<protein>
    <submittedName>
        <fullName evidence="2">Uncharacterized protein</fullName>
    </submittedName>
</protein>
<comment type="caution">
    <text evidence="2">The sequence shown here is derived from an EMBL/GenBank/DDBJ whole genome shotgun (WGS) entry which is preliminary data.</text>
</comment>
<keyword evidence="1" id="KW-1133">Transmembrane helix</keyword>
<organism evidence="2 3">
    <name type="scientific">Paragonimus skrjabini miyazakii</name>
    <dbReference type="NCBI Taxonomy" id="59628"/>
    <lineage>
        <taxon>Eukaryota</taxon>
        <taxon>Metazoa</taxon>
        <taxon>Spiralia</taxon>
        <taxon>Lophotrochozoa</taxon>
        <taxon>Platyhelminthes</taxon>
        <taxon>Trematoda</taxon>
        <taxon>Digenea</taxon>
        <taxon>Plagiorchiida</taxon>
        <taxon>Troglotremata</taxon>
        <taxon>Troglotrematidae</taxon>
        <taxon>Paragonimus</taxon>
    </lineage>
</organism>
<evidence type="ECO:0000313" key="2">
    <source>
        <dbReference type="EMBL" id="KAF7258119.1"/>
    </source>
</evidence>
<reference evidence="2" key="1">
    <citation type="submission" date="2019-07" db="EMBL/GenBank/DDBJ databases">
        <title>Annotation for the trematode Paragonimus miyazaki's.</title>
        <authorList>
            <person name="Choi Y.-J."/>
        </authorList>
    </citation>
    <scope>NUCLEOTIDE SEQUENCE</scope>
    <source>
        <strain evidence="2">Japan</strain>
    </source>
</reference>
<keyword evidence="3" id="KW-1185">Reference proteome</keyword>
<sequence length="50" mass="5939">MSFDCFLYNNARKTFVHMYVNVLVSLHVNIHIFLRLFTALFAAYPFIPDK</sequence>
<dbReference type="EMBL" id="JTDE01001930">
    <property type="protein sequence ID" value="KAF7258119.1"/>
    <property type="molecule type" value="Genomic_DNA"/>
</dbReference>
<evidence type="ECO:0000313" key="3">
    <source>
        <dbReference type="Proteomes" id="UP000822476"/>
    </source>
</evidence>
<name>A0A8S9YT01_9TREM</name>
<keyword evidence="1" id="KW-0812">Transmembrane</keyword>
<accession>A0A8S9YT01</accession>
<keyword evidence="1" id="KW-0472">Membrane</keyword>
<gene>
    <name evidence="2" type="ORF">EG68_03576</name>
</gene>
<dbReference type="Proteomes" id="UP000822476">
    <property type="component" value="Unassembled WGS sequence"/>
</dbReference>
<evidence type="ECO:0000256" key="1">
    <source>
        <dbReference type="SAM" id="Phobius"/>
    </source>
</evidence>
<feature type="transmembrane region" description="Helical" evidence="1">
    <location>
        <begin position="28"/>
        <end position="47"/>
    </location>
</feature>